<evidence type="ECO:0000313" key="3">
    <source>
        <dbReference type="Proteomes" id="UP000018467"/>
    </source>
</evidence>
<protein>
    <submittedName>
        <fullName evidence="2">Mastermind like domain containing 1</fullName>
    </submittedName>
</protein>
<feature type="compositionally biased region" description="Polar residues" evidence="1">
    <location>
        <begin position="448"/>
        <end position="459"/>
    </location>
</feature>
<evidence type="ECO:0000256" key="1">
    <source>
        <dbReference type="SAM" id="MobiDB-lite"/>
    </source>
</evidence>
<feature type="compositionally biased region" description="Basic and acidic residues" evidence="1">
    <location>
        <begin position="156"/>
        <end position="167"/>
    </location>
</feature>
<reference evidence="2" key="4">
    <citation type="submission" date="2025-09" db="UniProtKB">
        <authorList>
            <consortium name="Ensembl"/>
        </authorList>
    </citation>
    <scope>IDENTIFICATION</scope>
</reference>
<dbReference type="GO" id="GO:0006357">
    <property type="term" value="P:regulation of transcription by RNA polymerase II"/>
    <property type="evidence" value="ECO:0007669"/>
    <property type="project" value="TreeGrafter"/>
</dbReference>
<feature type="region of interest" description="Disordered" evidence="1">
    <location>
        <begin position="771"/>
        <end position="829"/>
    </location>
</feature>
<proteinExistence type="predicted"/>
<feature type="compositionally biased region" description="Polar residues" evidence="1">
    <location>
        <begin position="480"/>
        <end position="498"/>
    </location>
</feature>
<dbReference type="STRING" id="7994.ENSAMXP00000053168"/>
<reference evidence="2" key="3">
    <citation type="submission" date="2025-08" db="UniProtKB">
        <authorList>
            <consortium name="Ensembl"/>
        </authorList>
    </citation>
    <scope>IDENTIFICATION</scope>
</reference>
<keyword evidence="3" id="KW-1185">Reference proteome</keyword>
<feature type="compositionally biased region" description="Low complexity" evidence="1">
    <location>
        <begin position="429"/>
        <end position="447"/>
    </location>
</feature>
<dbReference type="InterPro" id="IPR026131">
    <property type="entry name" value="MAMLD1"/>
</dbReference>
<dbReference type="Proteomes" id="UP000018467">
    <property type="component" value="Unassembled WGS sequence"/>
</dbReference>
<feature type="compositionally biased region" description="Gly residues" evidence="1">
    <location>
        <begin position="72"/>
        <end position="81"/>
    </location>
</feature>
<feature type="compositionally biased region" description="Polar residues" evidence="1">
    <location>
        <begin position="259"/>
        <end position="283"/>
    </location>
</feature>
<sequence>MLLVSQRLDSPRMDPLPPGLKRKLTGAVDGSPSLNGVSDTSMTQGSAKRLCLEDVTLAMGPSFPQQPFPAGTGMGNQGSGLEGNRLNSNNNGLGSPYSMPPKASPGSTPGGPGSSGSLGSAFNPNGNSAAPSVEQELQEILDELTNNPDPSLPELDIEKLLGNKTDEQTSTPGNFVHPDGSGTPKRSPQRPSHLEAHLTQSPGFPQAGSPQMGTSPAGAPYSLPHSSKPVPSPLSASPLSSSSSSQGQNQARSPMLSAALSSRPNNNWREVSRAKQLQQLASNSKHHSTSSGGPSPSQSGLSSLNQQGSSWAGPSPPYRPGDKLPNSSPHQQPFSPASSIQSPQNSLISSITPAPSAGPSPPYGPEKLASPALAQPPFSPQSTLLPGSTPSGGSSSTVQGSQANYLSGLPPASGATRPSPPYRSDKQHPSPSGPTQPGAQPPTQGRPFNSQNGQAPNMSSQLYKAITSSQPSSNSLKLLMQSSQTKSAQLQLSKTTPGSMGPETFSFDNTKPLRHYDPEPHASKMGTLSLGGFRNGSMQPTPPTSAAGHAHLLQQRMQRGMQADGMVPHCGEDQNVVMVPHIPDPSAGPRPGQASNYNMLLKTQLMRKQLQQQQEKQRQMEQMNGAQMSDCQQVVPFQGPGRTIPAECSSYPMGTPQQTNPSMVTHSGPLPSNRMGLPPGSLPQVGHAGPYMGGTGSKQPFYHPSQEIGMPMRPSQSMMGVGCPPRQSTHPGHIVARPGMAGSGLAGGPVPTNHLRQALHQGNALPPRLMFASQQQQQQQQQQQSQSALWQSQQGAHPHPHMEPLNHQHSFPGGAAPSGCGAPQFPQRPGMAGIPAGFPGARPPPNQIAPGLVSRQIQKLPSGQPLPSMVQQNLRMRGALTSMGVMKGPGAPAMMHPSHGMAPPSYPVASVGKVGPTQGYNPGHNPGHKLPSYDYPPQHQSNGTMVVGPQGPVGVGVGGGGGRGEVDFIDTLVGSNDDWLSNLNMIDEYLEQNS</sequence>
<feature type="compositionally biased region" description="Low complexity" evidence="1">
    <location>
        <begin position="812"/>
        <end position="823"/>
    </location>
</feature>
<reference evidence="3" key="1">
    <citation type="submission" date="2013-03" db="EMBL/GenBank/DDBJ databases">
        <authorList>
            <person name="Jeffery W."/>
            <person name="Warren W."/>
            <person name="Wilson R.K."/>
        </authorList>
    </citation>
    <scope>NUCLEOTIDE SEQUENCE</scope>
    <source>
        <strain evidence="3">female</strain>
    </source>
</reference>
<feature type="region of interest" description="Disordered" evidence="1">
    <location>
        <begin position="1"/>
        <end position="45"/>
    </location>
</feature>
<feature type="region of interest" description="Disordered" evidence="1">
    <location>
        <begin position="62"/>
        <end position="459"/>
    </location>
</feature>
<feature type="compositionally biased region" description="Low complexity" evidence="1">
    <location>
        <begin position="82"/>
        <end position="97"/>
    </location>
</feature>
<dbReference type="PANTHER" id="PTHR15275:SF0">
    <property type="entry name" value="MASTERMIND-LIKE DOMAIN-CONTAINING PROTEIN 1"/>
    <property type="match status" value="1"/>
</dbReference>
<organism evidence="2 3">
    <name type="scientific">Astyanax mexicanus</name>
    <name type="common">Blind cave fish</name>
    <name type="synonym">Astyanax fasciatus mexicanus</name>
    <dbReference type="NCBI Taxonomy" id="7994"/>
    <lineage>
        <taxon>Eukaryota</taxon>
        <taxon>Metazoa</taxon>
        <taxon>Chordata</taxon>
        <taxon>Craniata</taxon>
        <taxon>Vertebrata</taxon>
        <taxon>Euteleostomi</taxon>
        <taxon>Actinopterygii</taxon>
        <taxon>Neopterygii</taxon>
        <taxon>Teleostei</taxon>
        <taxon>Ostariophysi</taxon>
        <taxon>Characiformes</taxon>
        <taxon>Characoidei</taxon>
        <taxon>Acestrorhamphidae</taxon>
        <taxon>Acestrorhamphinae</taxon>
        <taxon>Astyanax</taxon>
    </lineage>
</organism>
<name>A0A3B1KF81_ASTMX</name>
<feature type="compositionally biased region" description="Low complexity" evidence="1">
    <location>
        <begin position="289"/>
        <end position="310"/>
    </location>
</feature>
<feature type="compositionally biased region" description="Low complexity" evidence="1">
    <location>
        <begin position="226"/>
        <end position="245"/>
    </location>
</feature>
<dbReference type="GO" id="GO:0016604">
    <property type="term" value="C:nuclear body"/>
    <property type="evidence" value="ECO:0007669"/>
    <property type="project" value="TreeGrafter"/>
</dbReference>
<feature type="compositionally biased region" description="Polar residues" evidence="1">
    <location>
        <begin position="32"/>
        <end position="45"/>
    </location>
</feature>
<feature type="compositionally biased region" description="Polar residues" evidence="1">
    <location>
        <begin position="325"/>
        <end position="352"/>
    </location>
</feature>
<reference evidence="3" key="2">
    <citation type="journal article" date="2014" name="Nat. Commun.">
        <title>The cavefish genome reveals candidate genes for eye loss.</title>
        <authorList>
            <person name="McGaugh S.E."/>
            <person name="Gross J.B."/>
            <person name="Aken B."/>
            <person name="Blin M."/>
            <person name="Borowsky R."/>
            <person name="Chalopin D."/>
            <person name="Hinaux H."/>
            <person name="Jeffery W.R."/>
            <person name="Keene A."/>
            <person name="Ma L."/>
            <person name="Minx P."/>
            <person name="Murphy D."/>
            <person name="O'Quin K.E."/>
            <person name="Retaux S."/>
            <person name="Rohner N."/>
            <person name="Searle S.M."/>
            <person name="Stahl B.A."/>
            <person name="Tabin C."/>
            <person name="Volff J.N."/>
            <person name="Yoshizawa M."/>
            <person name="Warren W.C."/>
        </authorList>
    </citation>
    <scope>NUCLEOTIDE SEQUENCE [LARGE SCALE GENOMIC DNA]</scope>
    <source>
        <strain evidence="3">female</strain>
    </source>
</reference>
<dbReference type="Bgee" id="ENSAMXG00000034449">
    <property type="expression patterns" value="Expressed in camera-type eye and 12 other cell types or tissues"/>
</dbReference>
<feature type="compositionally biased region" description="Low complexity" evidence="1">
    <location>
        <begin position="773"/>
        <end position="794"/>
    </location>
</feature>
<feature type="compositionally biased region" description="Low complexity" evidence="1">
    <location>
        <begin position="382"/>
        <end position="397"/>
    </location>
</feature>
<dbReference type="AlphaFoldDB" id="A0A3B1KF81"/>
<dbReference type="GeneTree" id="ENSGT00730000111366"/>
<accession>A0A3B1KF81</accession>
<dbReference type="Ensembl" id="ENSAMXT00000051223.1">
    <property type="protein sequence ID" value="ENSAMXP00000053168.1"/>
    <property type="gene ID" value="ENSAMXG00000034449.1"/>
</dbReference>
<dbReference type="PANTHER" id="PTHR15275">
    <property type="entry name" value="CG1 PROTEIN/F18"/>
    <property type="match status" value="1"/>
</dbReference>
<dbReference type="InParanoid" id="A0A3B1KF81"/>
<feature type="region of interest" description="Disordered" evidence="1">
    <location>
        <begin position="480"/>
        <end position="512"/>
    </location>
</feature>
<evidence type="ECO:0000313" key="2">
    <source>
        <dbReference type="Ensembl" id="ENSAMXP00000053168.1"/>
    </source>
</evidence>
<feature type="compositionally biased region" description="Polar residues" evidence="1">
    <location>
        <begin position="198"/>
        <end position="214"/>
    </location>
</feature>